<accession>A0A371FDN9</accession>
<reference evidence="1" key="1">
    <citation type="submission" date="2018-05" db="EMBL/GenBank/DDBJ databases">
        <title>Draft genome of Mucuna pruriens seed.</title>
        <authorList>
            <person name="Nnadi N.E."/>
            <person name="Vos R."/>
            <person name="Hasami M.H."/>
            <person name="Devisetty U.K."/>
            <person name="Aguiy J.C."/>
        </authorList>
    </citation>
    <scope>NUCLEOTIDE SEQUENCE [LARGE SCALE GENOMIC DNA]</scope>
    <source>
        <strain evidence="1">JCA_2017</strain>
    </source>
</reference>
<organism evidence="1 2">
    <name type="scientific">Mucuna pruriens</name>
    <name type="common">Velvet bean</name>
    <name type="synonym">Dolichos pruriens</name>
    <dbReference type="NCBI Taxonomy" id="157652"/>
    <lineage>
        <taxon>Eukaryota</taxon>
        <taxon>Viridiplantae</taxon>
        <taxon>Streptophyta</taxon>
        <taxon>Embryophyta</taxon>
        <taxon>Tracheophyta</taxon>
        <taxon>Spermatophyta</taxon>
        <taxon>Magnoliopsida</taxon>
        <taxon>eudicotyledons</taxon>
        <taxon>Gunneridae</taxon>
        <taxon>Pentapetalae</taxon>
        <taxon>rosids</taxon>
        <taxon>fabids</taxon>
        <taxon>Fabales</taxon>
        <taxon>Fabaceae</taxon>
        <taxon>Papilionoideae</taxon>
        <taxon>50 kb inversion clade</taxon>
        <taxon>NPAAA clade</taxon>
        <taxon>indigoferoid/millettioid clade</taxon>
        <taxon>Phaseoleae</taxon>
        <taxon>Mucuna</taxon>
    </lineage>
</organism>
<keyword evidence="2" id="KW-1185">Reference proteome</keyword>
<protein>
    <recommendedName>
        <fullName evidence="3">Retrotransposon gag domain-containing protein</fullName>
    </recommendedName>
</protein>
<gene>
    <name evidence="1" type="ORF">CR513_43589</name>
</gene>
<dbReference type="AlphaFoldDB" id="A0A371FDN9"/>
<evidence type="ECO:0000313" key="2">
    <source>
        <dbReference type="Proteomes" id="UP000257109"/>
    </source>
</evidence>
<dbReference type="EMBL" id="QJKJ01009512">
    <property type="protein sequence ID" value="RDX76418.1"/>
    <property type="molecule type" value="Genomic_DNA"/>
</dbReference>
<feature type="non-terminal residue" evidence="1">
    <location>
        <position position="1"/>
    </location>
</feature>
<sequence>MVKGERETFKGYAQRWRELVARIQPPISENEMATMFIDTLHSLFYEKMVGNMVSNFSDLVLIEERIEVGMRTRKIVPEAAISHPNEFPESEEEEEAT</sequence>
<dbReference type="Proteomes" id="UP000257109">
    <property type="component" value="Unassembled WGS sequence"/>
</dbReference>
<name>A0A371FDN9_MUCPR</name>
<dbReference type="OrthoDB" id="1750196at2759"/>
<evidence type="ECO:0008006" key="3">
    <source>
        <dbReference type="Google" id="ProtNLM"/>
    </source>
</evidence>
<dbReference type="PANTHER" id="PTHR32108:SF9">
    <property type="entry name" value="REVERSE TRANSCRIPTASE RNASE H-LIKE DOMAIN-CONTAINING PROTEIN"/>
    <property type="match status" value="1"/>
</dbReference>
<comment type="caution">
    <text evidence="1">The sequence shown here is derived from an EMBL/GenBank/DDBJ whole genome shotgun (WGS) entry which is preliminary data.</text>
</comment>
<evidence type="ECO:0000313" key="1">
    <source>
        <dbReference type="EMBL" id="RDX76418.1"/>
    </source>
</evidence>
<dbReference type="PANTHER" id="PTHR32108">
    <property type="entry name" value="DNA-DIRECTED RNA POLYMERASE SUBUNIT ALPHA"/>
    <property type="match status" value="1"/>
</dbReference>
<proteinExistence type="predicted"/>